<name>A0A1S2VMP8_9BACT</name>
<dbReference type="Pfam" id="PF00578">
    <property type="entry name" value="AhpC-TSA"/>
    <property type="match status" value="1"/>
</dbReference>
<dbReference type="OrthoDB" id="6399635at2"/>
<dbReference type="GO" id="GO:0016209">
    <property type="term" value="F:antioxidant activity"/>
    <property type="evidence" value="ECO:0007669"/>
    <property type="project" value="InterPro"/>
</dbReference>
<protein>
    <submittedName>
        <fullName evidence="7">Alkyl hydroperoxide reductase</fullName>
    </submittedName>
</protein>
<evidence type="ECO:0000256" key="4">
    <source>
        <dbReference type="ARBA" id="ARBA00023284"/>
    </source>
</evidence>
<keyword evidence="5" id="KW-0732">Signal</keyword>
<dbReference type="AlphaFoldDB" id="A0A1S2VMP8"/>
<keyword evidence="4" id="KW-0676">Redox-active center</keyword>
<dbReference type="InterPro" id="IPR036249">
    <property type="entry name" value="Thioredoxin-like_sf"/>
</dbReference>
<dbReference type="EMBL" id="MORL01000002">
    <property type="protein sequence ID" value="OIN60039.1"/>
    <property type="molecule type" value="Genomic_DNA"/>
</dbReference>
<evidence type="ECO:0000313" key="7">
    <source>
        <dbReference type="EMBL" id="OIN60039.1"/>
    </source>
</evidence>
<gene>
    <name evidence="7" type="ORF">BLX24_04090</name>
</gene>
<dbReference type="SUPFAM" id="SSF52833">
    <property type="entry name" value="Thioredoxin-like"/>
    <property type="match status" value="1"/>
</dbReference>
<dbReference type="RefSeq" id="WP_071501835.1">
    <property type="nucleotide sequence ID" value="NZ_MORL01000002.1"/>
</dbReference>
<evidence type="ECO:0000256" key="2">
    <source>
        <dbReference type="ARBA" id="ARBA00022748"/>
    </source>
</evidence>
<evidence type="ECO:0000259" key="6">
    <source>
        <dbReference type="PROSITE" id="PS51352"/>
    </source>
</evidence>
<dbReference type="GO" id="GO:0030313">
    <property type="term" value="C:cell envelope"/>
    <property type="evidence" value="ECO:0007669"/>
    <property type="project" value="UniProtKB-SubCell"/>
</dbReference>
<organism evidence="7 8">
    <name type="scientific">Arsenicibacter rosenii</name>
    <dbReference type="NCBI Taxonomy" id="1750698"/>
    <lineage>
        <taxon>Bacteria</taxon>
        <taxon>Pseudomonadati</taxon>
        <taxon>Bacteroidota</taxon>
        <taxon>Cytophagia</taxon>
        <taxon>Cytophagales</taxon>
        <taxon>Spirosomataceae</taxon>
        <taxon>Arsenicibacter</taxon>
    </lineage>
</organism>
<comment type="subcellular location">
    <subcellularLocation>
        <location evidence="1">Cell envelope</location>
    </subcellularLocation>
</comment>
<feature type="signal peptide" evidence="5">
    <location>
        <begin position="1"/>
        <end position="18"/>
    </location>
</feature>
<evidence type="ECO:0000256" key="3">
    <source>
        <dbReference type="ARBA" id="ARBA00023157"/>
    </source>
</evidence>
<dbReference type="PANTHER" id="PTHR42852">
    <property type="entry name" value="THIOL:DISULFIDE INTERCHANGE PROTEIN DSBE"/>
    <property type="match status" value="1"/>
</dbReference>
<dbReference type="Gene3D" id="3.40.30.10">
    <property type="entry name" value="Glutaredoxin"/>
    <property type="match status" value="1"/>
</dbReference>
<feature type="domain" description="Thioredoxin" evidence="6">
    <location>
        <begin position="236"/>
        <end position="379"/>
    </location>
</feature>
<dbReference type="Proteomes" id="UP000181790">
    <property type="component" value="Unassembled WGS sequence"/>
</dbReference>
<dbReference type="InterPro" id="IPR025380">
    <property type="entry name" value="DUF4369"/>
</dbReference>
<evidence type="ECO:0000313" key="8">
    <source>
        <dbReference type="Proteomes" id="UP000181790"/>
    </source>
</evidence>
<evidence type="ECO:0000256" key="5">
    <source>
        <dbReference type="SAM" id="SignalP"/>
    </source>
</evidence>
<dbReference type="CDD" id="cd02966">
    <property type="entry name" value="TlpA_like_family"/>
    <property type="match status" value="1"/>
</dbReference>
<keyword evidence="3" id="KW-1015">Disulfide bond</keyword>
<dbReference type="InterPro" id="IPR013766">
    <property type="entry name" value="Thioredoxin_domain"/>
</dbReference>
<dbReference type="GO" id="GO:0016491">
    <property type="term" value="F:oxidoreductase activity"/>
    <property type="evidence" value="ECO:0007669"/>
    <property type="project" value="InterPro"/>
</dbReference>
<dbReference type="GO" id="GO:0017004">
    <property type="term" value="P:cytochrome complex assembly"/>
    <property type="evidence" value="ECO:0007669"/>
    <property type="project" value="UniProtKB-KW"/>
</dbReference>
<feature type="chain" id="PRO_5010204242" evidence="5">
    <location>
        <begin position="19"/>
        <end position="379"/>
    </location>
</feature>
<comment type="caution">
    <text evidence="7">The sequence shown here is derived from an EMBL/GenBank/DDBJ whole genome shotgun (WGS) entry which is preliminary data.</text>
</comment>
<keyword evidence="8" id="KW-1185">Reference proteome</keyword>
<evidence type="ECO:0000256" key="1">
    <source>
        <dbReference type="ARBA" id="ARBA00004196"/>
    </source>
</evidence>
<dbReference type="PROSITE" id="PS51352">
    <property type="entry name" value="THIOREDOXIN_2"/>
    <property type="match status" value="1"/>
</dbReference>
<dbReference type="PANTHER" id="PTHR42852:SF6">
    <property type="entry name" value="THIOL:DISULFIDE INTERCHANGE PROTEIN DSBE"/>
    <property type="match status" value="1"/>
</dbReference>
<dbReference type="InterPro" id="IPR050553">
    <property type="entry name" value="Thioredoxin_ResA/DsbE_sf"/>
</dbReference>
<sequence length="379" mass="41337">MKKYLLTAFIAMPFLVSAQDKGYTIKGKIGALASPAKVYLRYAAAGVAKTDSALVQNGVFAFKGNVDNPTRASLLVDAKGKGMRQISPYNVIGIYLEPGTISVVSPDSAANAVVTGTQMNLDNEKLKAALKPSNEKMDKLMAEYRSATPEQRKSKEFEADIDKRYEAIQAEQKAVNGQFIKNSPKSMVSLDALRSYGGMVPEYGDVAPLYNGLSDEVKSSTAGKEFATSLAAIKATAIGEVAPEFSQADTSGKAVALRDFRGKYVLVDFWASWCGPCRAENPNVVKNFHQFKGQNFTVLGVSLDRPDAKEAWMKAIHKDELAWTHVSDLKYWNNEVAKQYNVRAIPQNFLIGPDGKIVAKNIRGEELGKKLAEILPAKP</sequence>
<accession>A0A1S2VMP8</accession>
<dbReference type="InterPro" id="IPR017937">
    <property type="entry name" value="Thioredoxin_CS"/>
</dbReference>
<reference evidence="7 8" key="1">
    <citation type="submission" date="2016-10" db="EMBL/GenBank/DDBJ databases">
        <title>Arsenicibacter rosenii gen. nov., sp. nov., an efficient arsenic-methylating bacterium isolated from an arsenic-contaminated paddy soil.</title>
        <authorList>
            <person name="Huang K."/>
        </authorList>
    </citation>
    <scope>NUCLEOTIDE SEQUENCE [LARGE SCALE GENOMIC DNA]</scope>
    <source>
        <strain evidence="7 8">SM-1</strain>
    </source>
</reference>
<dbReference type="PROSITE" id="PS00194">
    <property type="entry name" value="THIOREDOXIN_1"/>
    <property type="match status" value="1"/>
</dbReference>
<proteinExistence type="predicted"/>
<dbReference type="InterPro" id="IPR000866">
    <property type="entry name" value="AhpC/TSA"/>
</dbReference>
<dbReference type="Pfam" id="PF14289">
    <property type="entry name" value="DUF4369"/>
    <property type="match status" value="1"/>
</dbReference>
<keyword evidence="2" id="KW-0201">Cytochrome c-type biogenesis</keyword>